<evidence type="ECO:0000256" key="6">
    <source>
        <dbReference type="SAM" id="Phobius"/>
    </source>
</evidence>
<dbReference type="InterPro" id="IPR000742">
    <property type="entry name" value="EGF"/>
</dbReference>
<dbReference type="PROSITE" id="PS00010">
    <property type="entry name" value="ASX_HYDROXYL"/>
    <property type="match status" value="1"/>
</dbReference>
<reference evidence="9 10" key="1">
    <citation type="submission" date="2019-07" db="EMBL/GenBank/DDBJ databases">
        <authorList>
            <person name="Jastrzebski P J."/>
            <person name="Paukszto L."/>
            <person name="Jastrzebski P J."/>
        </authorList>
    </citation>
    <scope>NUCLEOTIDE SEQUENCE [LARGE SCALE GENOMIC DNA]</scope>
    <source>
        <strain evidence="9 10">WMS-il1</strain>
    </source>
</reference>
<keyword evidence="10" id="KW-1185">Reference proteome</keyword>
<dbReference type="AlphaFoldDB" id="A0A564YP24"/>
<comment type="caution">
    <text evidence="5">Lacks conserved residue(s) required for the propagation of feature annotation.</text>
</comment>
<feature type="transmembrane region" description="Helical" evidence="6">
    <location>
        <begin position="145"/>
        <end position="171"/>
    </location>
</feature>
<evidence type="ECO:0000313" key="10">
    <source>
        <dbReference type="Proteomes" id="UP000321570"/>
    </source>
</evidence>
<dbReference type="PROSITE" id="PS50026">
    <property type="entry name" value="EGF_3"/>
    <property type="match status" value="3"/>
</dbReference>
<sequence>FKGFVGAECDQRDYCLNHNCSDFAECKNTPTGFDCWCEGRSGPQCQLGYDPCSEEYMSCSGHGVCSRAGEHNISFRCACDVGWEGERCEVRRPVCVVANETNQTICLNGGLCKDVNAERGSYICECKLGWWGQYCEKKTTIIYKMAFGVTIYVAIGLIALATIISLTIFFCQRKRKPIKPSFTYMTSTQLLRPQSETRNPFFQYIKSEESQNIILPVTPTHSSSSEPIFYDPPITPVSPIKLDRYSIPTII</sequence>
<dbReference type="Pfam" id="PF00008">
    <property type="entry name" value="EGF"/>
    <property type="match status" value="1"/>
</dbReference>
<organism evidence="9 10">
    <name type="scientific">Hymenolepis diminuta</name>
    <name type="common">Rat tapeworm</name>
    <dbReference type="NCBI Taxonomy" id="6216"/>
    <lineage>
        <taxon>Eukaryota</taxon>
        <taxon>Metazoa</taxon>
        <taxon>Spiralia</taxon>
        <taxon>Lophotrochozoa</taxon>
        <taxon>Platyhelminthes</taxon>
        <taxon>Cestoda</taxon>
        <taxon>Eucestoda</taxon>
        <taxon>Cyclophyllidea</taxon>
        <taxon>Hymenolepididae</taxon>
        <taxon>Hymenolepis</taxon>
    </lineage>
</organism>
<evidence type="ECO:0000313" key="8">
    <source>
        <dbReference type="EMBL" id="VUZ40100.1"/>
    </source>
</evidence>
<evidence type="ECO:0000256" key="2">
    <source>
        <dbReference type="ARBA" id="ARBA00022729"/>
    </source>
</evidence>
<proteinExistence type="predicted"/>
<keyword evidence="2" id="KW-0732">Signal</keyword>
<dbReference type="GO" id="GO:0005886">
    <property type="term" value="C:plasma membrane"/>
    <property type="evidence" value="ECO:0007669"/>
    <property type="project" value="TreeGrafter"/>
</dbReference>
<feature type="non-terminal residue" evidence="9">
    <location>
        <position position="1"/>
    </location>
</feature>
<dbReference type="CDD" id="cd00054">
    <property type="entry name" value="EGF_CA"/>
    <property type="match status" value="1"/>
</dbReference>
<dbReference type="GO" id="GO:0007157">
    <property type="term" value="P:heterophilic cell-cell adhesion via plasma membrane cell adhesion molecules"/>
    <property type="evidence" value="ECO:0007669"/>
    <property type="project" value="TreeGrafter"/>
</dbReference>
<dbReference type="PANTHER" id="PTHR24049">
    <property type="entry name" value="CRUMBS FAMILY MEMBER"/>
    <property type="match status" value="1"/>
</dbReference>
<protein>
    <recommendedName>
        <fullName evidence="7">EGF-like domain-containing protein</fullName>
    </recommendedName>
</protein>
<dbReference type="EMBL" id="CABIJS010000299">
    <property type="protein sequence ID" value="VUZ48468.1"/>
    <property type="molecule type" value="Genomic_DNA"/>
</dbReference>
<keyword evidence="1 5" id="KW-0245">EGF-like domain</keyword>
<dbReference type="PROSITE" id="PS00022">
    <property type="entry name" value="EGF_1"/>
    <property type="match status" value="2"/>
</dbReference>
<evidence type="ECO:0000256" key="3">
    <source>
        <dbReference type="ARBA" id="ARBA00022737"/>
    </source>
</evidence>
<gene>
    <name evidence="8" type="ORF">WMSIL1_LOCUS1207</name>
    <name evidence="9" type="ORF">WMSIL1_LOCUS7842</name>
</gene>
<feature type="domain" description="EGF-like" evidence="7">
    <location>
        <begin position="97"/>
        <end position="136"/>
    </location>
</feature>
<dbReference type="EMBL" id="CABIJS010000028">
    <property type="protein sequence ID" value="VUZ40100.1"/>
    <property type="molecule type" value="Genomic_DNA"/>
</dbReference>
<dbReference type="GO" id="GO:0032991">
    <property type="term" value="C:protein-containing complex"/>
    <property type="evidence" value="ECO:0007669"/>
    <property type="project" value="TreeGrafter"/>
</dbReference>
<keyword evidence="4 5" id="KW-1015">Disulfide bond</keyword>
<dbReference type="SMART" id="SM00181">
    <property type="entry name" value="EGF"/>
    <property type="match status" value="3"/>
</dbReference>
<dbReference type="SUPFAM" id="SSF57196">
    <property type="entry name" value="EGF/Laminin"/>
    <property type="match status" value="2"/>
</dbReference>
<evidence type="ECO:0000259" key="7">
    <source>
        <dbReference type="PROSITE" id="PS50026"/>
    </source>
</evidence>
<dbReference type="Pfam" id="PF23106">
    <property type="entry name" value="EGF_Teneurin"/>
    <property type="match status" value="1"/>
</dbReference>
<evidence type="ECO:0000313" key="9">
    <source>
        <dbReference type="EMBL" id="VUZ48468.1"/>
    </source>
</evidence>
<keyword evidence="6" id="KW-1133">Transmembrane helix</keyword>
<name>A0A564YP24_HYMDI</name>
<keyword evidence="6" id="KW-0472">Membrane</keyword>
<dbReference type="InterPro" id="IPR051022">
    <property type="entry name" value="Notch_Cell-Fate_Det"/>
</dbReference>
<accession>A0A564YP24</accession>
<feature type="domain" description="EGF-like" evidence="7">
    <location>
        <begin position="48"/>
        <end position="89"/>
    </location>
</feature>
<keyword evidence="6" id="KW-0812">Transmembrane</keyword>
<dbReference type="PANTHER" id="PTHR24049:SF22">
    <property type="entry name" value="DROSOPHILA CRUMBS HOMOLOG"/>
    <property type="match status" value="1"/>
</dbReference>
<feature type="disulfide bond" evidence="5">
    <location>
        <begin position="126"/>
        <end position="135"/>
    </location>
</feature>
<feature type="domain" description="EGF-like" evidence="7">
    <location>
        <begin position="11"/>
        <end position="46"/>
    </location>
</feature>
<evidence type="ECO:0000256" key="5">
    <source>
        <dbReference type="PROSITE-ProRule" id="PRU00076"/>
    </source>
</evidence>
<dbReference type="Gene3D" id="2.10.25.10">
    <property type="entry name" value="Laminin"/>
    <property type="match status" value="2"/>
</dbReference>
<dbReference type="PROSITE" id="PS01186">
    <property type="entry name" value="EGF_2"/>
    <property type="match status" value="2"/>
</dbReference>
<evidence type="ECO:0000256" key="4">
    <source>
        <dbReference type="ARBA" id="ARBA00023157"/>
    </source>
</evidence>
<dbReference type="Proteomes" id="UP000321570">
    <property type="component" value="Unassembled WGS sequence"/>
</dbReference>
<dbReference type="InterPro" id="IPR000152">
    <property type="entry name" value="EGF-type_Asp/Asn_hydroxyl_site"/>
</dbReference>
<evidence type="ECO:0000256" key="1">
    <source>
        <dbReference type="ARBA" id="ARBA00022536"/>
    </source>
</evidence>
<keyword evidence="3" id="KW-0677">Repeat</keyword>
<feature type="disulfide bond" evidence="5">
    <location>
        <begin position="79"/>
        <end position="88"/>
    </location>
</feature>
<dbReference type="GO" id="GO:0045197">
    <property type="term" value="P:establishment or maintenance of epithelial cell apical/basal polarity"/>
    <property type="evidence" value="ECO:0007669"/>
    <property type="project" value="TreeGrafter"/>
</dbReference>